<dbReference type="Proteomes" id="UP001348817">
    <property type="component" value="Chromosome"/>
</dbReference>
<dbReference type="KEGG" id="fax:FUAX_13990"/>
<dbReference type="NCBIfam" id="TIGR03519">
    <property type="entry name" value="T9SS_PorP_fam"/>
    <property type="match status" value="1"/>
</dbReference>
<feature type="region of interest" description="Disordered" evidence="1">
    <location>
        <begin position="331"/>
        <end position="365"/>
    </location>
</feature>
<evidence type="ECO:0000313" key="3">
    <source>
        <dbReference type="Proteomes" id="UP001348817"/>
    </source>
</evidence>
<reference evidence="2 3" key="1">
    <citation type="submission" date="2021-12" db="EMBL/GenBank/DDBJ databases">
        <title>Genome sequencing of bacteria with rrn-lacking chromosome and rrn-plasmid.</title>
        <authorList>
            <person name="Anda M."/>
            <person name="Iwasaki W."/>
        </authorList>
    </citation>
    <scope>NUCLEOTIDE SEQUENCE [LARGE SCALE GENOMIC DNA]</scope>
    <source>
        <strain evidence="2 3">DSM 100852</strain>
    </source>
</reference>
<proteinExistence type="predicted"/>
<gene>
    <name evidence="2" type="ORF">FUAX_13990</name>
</gene>
<feature type="compositionally biased region" description="Basic residues" evidence="1">
    <location>
        <begin position="331"/>
        <end position="341"/>
    </location>
</feature>
<feature type="compositionally biased region" description="Basic and acidic residues" evidence="1">
    <location>
        <begin position="342"/>
        <end position="351"/>
    </location>
</feature>
<evidence type="ECO:0008006" key="4">
    <source>
        <dbReference type="Google" id="ProtNLM"/>
    </source>
</evidence>
<evidence type="ECO:0000313" key="2">
    <source>
        <dbReference type="EMBL" id="BDD08967.1"/>
    </source>
</evidence>
<dbReference type="InterPro" id="IPR019861">
    <property type="entry name" value="PorP/SprF_Bacteroidetes"/>
</dbReference>
<accession>A0AAU9CM25</accession>
<evidence type="ECO:0000256" key="1">
    <source>
        <dbReference type="SAM" id="MobiDB-lite"/>
    </source>
</evidence>
<dbReference type="EMBL" id="AP025314">
    <property type="protein sequence ID" value="BDD08967.1"/>
    <property type="molecule type" value="Genomic_DNA"/>
</dbReference>
<name>A0AAU9CM25_9BACT</name>
<organism evidence="2 3">
    <name type="scientific">Fulvitalea axinellae</name>
    <dbReference type="NCBI Taxonomy" id="1182444"/>
    <lineage>
        <taxon>Bacteria</taxon>
        <taxon>Pseudomonadati</taxon>
        <taxon>Bacteroidota</taxon>
        <taxon>Cytophagia</taxon>
        <taxon>Cytophagales</taxon>
        <taxon>Persicobacteraceae</taxon>
        <taxon>Fulvitalea</taxon>
    </lineage>
</organism>
<dbReference type="Pfam" id="PF11751">
    <property type="entry name" value="PorP_SprF"/>
    <property type="match status" value="1"/>
</dbReference>
<sequence length="365" mass="40551">MFYHETLSQNRLRTILNSWKYLRLKIENGHFGTDWFVLCLTFCFMSMGRSSVAQEIPEVIRFDIMPSMVNPAWSGSQGGWSASMLYQPKMLGFESAPQLGAFSFQKSIGSTLGTGLAVSMDKRGPEQLFRLDWDLSSTFAAGEKSSWAFGLRTSVSQFTLRLSSLKPSDGSDPYLGKDIENDMYLDFSAGVGWYSKNAYLGLSVANFYRAPVSVGDAQTTYNANLHVTGFGGVKKKLGYYVVWEPSLLVSVGQDSPLSGTVISNFLFAYETFGAGAFYRSAEVVGATVDYRWELNRDDDKTIMIYYAFGAPINGASLIGTSSHEIGLRISFNKKRNKKPKKEKSEKKEVAPKPRNPRSGSGARYQ</sequence>
<dbReference type="AlphaFoldDB" id="A0AAU9CM25"/>
<keyword evidence="3" id="KW-1185">Reference proteome</keyword>
<protein>
    <recommendedName>
        <fullName evidence="4">Type IX secretion system membrane protein PorP/SprF</fullName>
    </recommendedName>
</protein>